<evidence type="ECO:0000313" key="2">
    <source>
        <dbReference type="EMBL" id="RKE56772.1"/>
    </source>
</evidence>
<feature type="transmembrane region" description="Helical" evidence="1">
    <location>
        <begin position="28"/>
        <end position="45"/>
    </location>
</feature>
<dbReference type="AlphaFoldDB" id="A0A420BJ76"/>
<protein>
    <submittedName>
        <fullName evidence="2">Uncharacterized protein</fullName>
    </submittedName>
</protein>
<organism evidence="2 3">
    <name type="scientific">Sphingobacterium detergens</name>
    <dbReference type="NCBI Taxonomy" id="1145106"/>
    <lineage>
        <taxon>Bacteria</taxon>
        <taxon>Pseudomonadati</taxon>
        <taxon>Bacteroidota</taxon>
        <taxon>Sphingobacteriia</taxon>
        <taxon>Sphingobacteriales</taxon>
        <taxon>Sphingobacteriaceae</taxon>
        <taxon>Sphingobacterium</taxon>
    </lineage>
</organism>
<keyword evidence="1" id="KW-0812">Transmembrane</keyword>
<keyword evidence="1" id="KW-1133">Transmembrane helix</keyword>
<name>A0A420BJ76_SPHD1</name>
<dbReference type="EMBL" id="RAPY01000001">
    <property type="protein sequence ID" value="RKE56772.1"/>
    <property type="molecule type" value="Genomic_DNA"/>
</dbReference>
<feature type="transmembrane region" description="Helical" evidence="1">
    <location>
        <begin position="5"/>
        <end position="22"/>
    </location>
</feature>
<accession>A0A420BJ76</accession>
<dbReference type="Proteomes" id="UP000286246">
    <property type="component" value="Unassembled WGS sequence"/>
</dbReference>
<evidence type="ECO:0000256" key="1">
    <source>
        <dbReference type="SAM" id="Phobius"/>
    </source>
</evidence>
<comment type="caution">
    <text evidence="2">The sequence shown here is derived from an EMBL/GenBank/DDBJ whole genome shotgun (WGS) entry which is preliminary data.</text>
</comment>
<gene>
    <name evidence="2" type="ORF">DFQ12_1639</name>
</gene>
<evidence type="ECO:0000313" key="3">
    <source>
        <dbReference type="Proteomes" id="UP000286246"/>
    </source>
</evidence>
<keyword evidence="1" id="KW-0472">Membrane</keyword>
<reference evidence="2 3" key="1">
    <citation type="submission" date="2018-09" db="EMBL/GenBank/DDBJ databases">
        <title>Genomic Encyclopedia of Type Strains, Phase III (KMG-III): the genomes of soil and plant-associated and newly described type strains.</title>
        <authorList>
            <person name="Whitman W."/>
        </authorList>
    </citation>
    <scope>NUCLEOTIDE SEQUENCE [LARGE SCALE GENOMIC DNA]</scope>
    <source>
        <strain evidence="2 3">CECT 7938</strain>
    </source>
</reference>
<feature type="transmembrane region" description="Helical" evidence="1">
    <location>
        <begin position="136"/>
        <end position="156"/>
    </location>
</feature>
<feature type="transmembrane region" description="Helical" evidence="1">
    <location>
        <begin position="66"/>
        <end position="89"/>
    </location>
</feature>
<sequence>MFFNVFYVHLCIAMTSIYAFILALHSTWRWIVLIILIVSLLRFAYQKKKRLPFTPTDNFLKKAVIIAFYMQALMGIILYILSPITQYFLTHFKTAVHLRQIRFFGMEHSSMMILAAIFLLIGSLKSKNADTDDRRFKILLIWFGLALLIVLSSIPWEFSPLTSRPSFRSF</sequence>
<proteinExistence type="predicted"/>
<feature type="transmembrane region" description="Helical" evidence="1">
    <location>
        <begin position="101"/>
        <end position="124"/>
    </location>
</feature>
<keyword evidence="3" id="KW-1185">Reference proteome</keyword>